<dbReference type="EMBL" id="JAKKUT010000002">
    <property type="protein sequence ID" value="MDG2990327.1"/>
    <property type="molecule type" value="Genomic_DNA"/>
</dbReference>
<evidence type="ECO:0000313" key="2">
    <source>
        <dbReference type="Proteomes" id="UP001154265"/>
    </source>
</evidence>
<protein>
    <submittedName>
        <fullName evidence="1">Uncharacterized protein</fullName>
    </submittedName>
</protein>
<dbReference type="RefSeq" id="WP_277866240.1">
    <property type="nucleotide sequence ID" value="NZ_JAKKUT010000002.1"/>
</dbReference>
<reference evidence="1" key="2">
    <citation type="submission" date="2022-01" db="EMBL/GenBank/DDBJ databases">
        <authorList>
            <person name="Zivanovic Y."/>
            <person name="Moreira D."/>
            <person name="Lopez-Garcia P."/>
        </authorList>
    </citation>
    <scope>NUCLEOTIDE SEQUENCE</scope>
    <source>
        <strain evidence="1">G9</strain>
    </source>
</reference>
<name>A0ABT6EWZ3_9SYNE</name>
<evidence type="ECO:0000313" key="1">
    <source>
        <dbReference type="EMBL" id="MDG2990327.1"/>
    </source>
</evidence>
<organism evidence="1 2">
    <name type="scientific">Candidatus Synechococcus calcipolaris G9</name>
    <dbReference type="NCBI Taxonomy" id="1497997"/>
    <lineage>
        <taxon>Bacteria</taxon>
        <taxon>Bacillati</taxon>
        <taxon>Cyanobacteriota</taxon>
        <taxon>Cyanophyceae</taxon>
        <taxon>Synechococcales</taxon>
        <taxon>Synechococcaceae</taxon>
        <taxon>Synechococcus</taxon>
    </lineage>
</organism>
<gene>
    <name evidence="1" type="ORF">L3556_05160</name>
</gene>
<accession>A0ABT6EWZ3</accession>
<dbReference type="Proteomes" id="UP001154265">
    <property type="component" value="Unassembled WGS sequence"/>
</dbReference>
<sequence length="142" mass="15839">MNAAELACGLELTSKIAAIVNLVKRDYPDMRADLRPWADDPHTQNLVDPDSIDLGFHLPGWSRRWQARSLLVQVRLHGEEGGDRRAIGIEIVGFSYFGEQWRFSTVAGGVFTGQNCPIEEIRQQLRDTSGQILALLNPAIDP</sequence>
<keyword evidence="2" id="KW-1185">Reference proteome</keyword>
<reference evidence="1" key="1">
    <citation type="journal article" date="2022" name="Genome Biol. Evol.">
        <title>A New Gene Family Diagnostic for Intracellular Biomineralization of Amorphous Ca Carbonates by Cyanobacteria.</title>
        <authorList>
            <person name="Benzerara K."/>
            <person name="Duprat E."/>
            <person name="Bitard-Feildel T."/>
            <person name="Caumes G."/>
            <person name="Cassier-Chauvat C."/>
            <person name="Chauvat F."/>
            <person name="Dezi M."/>
            <person name="Diop S.I."/>
            <person name="Gaschignard G."/>
            <person name="Gorgen S."/>
            <person name="Gugger M."/>
            <person name="Lopez-Garcia P."/>
            <person name="Millet M."/>
            <person name="Skouri-Panet F."/>
            <person name="Moreira D."/>
            <person name="Callebaut I."/>
        </authorList>
    </citation>
    <scope>NUCLEOTIDE SEQUENCE</scope>
    <source>
        <strain evidence="1">G9</strain>
    </source>
</reference>
<comment type="caution">
    <text evidence="1">The sequence shown here is derived from an EMBL/GenBank/DDBJ whole genome shotgun (WGS) entry which is preliminary data.</text>
</comment>
<proteinExistence type="predicted"/>